<evidence type="ECO:0000313" key="2">
    <source>
        <dbReference type="EMBL" id="OBS16233.1"/>
    </source>
</evidence>
<evidence type="ECO:0000313" key="3">
    <source>
        <dbReference type="Proteomes" id="UP000091967"/>
    </source>
</evidence>
<gene>
    <name evidence="2" type="ORF">FPOA_13038</name>
</gene>
<proteinExistence type="predicted"/>
<feature type="region of interest" description="Disordered" evidence="1">
    <location>
        <begin position="110"/>
        <end position="129"/>
    </location>
</feature>
<protein>
    <submittedName>
        <fullName evidence="2">Uncharacterized protein</fullName>
    </submittedName>
</protein>
<evidence type="ECO:0000256" key="1">
    <source>
        <dbReference type="SAM" id="MobiDB-lite"/>
    </source>
</evidence>
<name>A0A1B8A6X5_FUSPO</name>
<dbReference type="Proteomes" id="UP000091967">
    <property type="component" value="Unassembled WGS sequence"/>
</dbReference>
<feature type="region of interest" description="Disordered" evidence="1">
    <location>
        <begin position="137"/>
        <end position="172"/>
    </location>
</feature>
<organism evidence="2 3">
    <name type="scientific">Fusarium poae</name>
    <dbReference type="NCBI Taxonomy" id="36050"/>
    <lineage>
        <taxon>Eukaryota</taxon>
        <taxon>Fungi</taxon>
        <taxon>Dikarya</taxon>
        <taxon>Ascomycota</taxon>
        <taxon>Pezizomycotina</taxon>
        <taxon>Sordariomycetes</taxon>
        <taxon>Hypocreomycetidae</taxon>
        <taxon>Hypocreales</taxon>
        <taxon>Nectriaceae</taxon>
        <taxon>Fusarium</taxon>
    </lineage>
</organism>
<dbReference type="AlphaFoldDB" id="A0A1B8A6X5"/>
<comment type="caution">
    <text evidence="2">The sequence shown here is derived from an EMBL/GenBank/DDBJ whole genome shotgun (WGS) entry which is preliminary data.</text>
</comment>
<dbReference type="EMBL" id="LYXU01000108">
    <property type="protein sequence ID" value="OBS16233.1"/>
    <property type="molecule type" value="Genomic_DNA"/>
</dbReference>
<accession>A0A1B8A6X5</accession>
<keyword evidence="3" id="KW-1185">Reference proteome</keyword>
<feature type="compositionally biased region" description="Basic and acidic residues" evidence="1">
    <location>
        <begin position="113"/>
        <end position="123"/>
    </location>
</feature>
<reference evidence="2 3" key="1">
    <citation type="submission" date="2016-06" db="EMBL/GenBank/DDBJ databases">
        <title>Living apart together: crosstalk between the core and supernumerary genomes in a fungal plant pathogen.</title>
        <authorList>
            <person name="Vanheule A."/>
            <person name="Audenaert K."/>
            <person name="Warris S."/>
            <person name="Van De Geest H."/>
            <person name="Schijlen E."/>
            <person name="Hofte M."/>
            <person name="De Saeger S."/>
            <person name="Haesaert G."/>
            <person name="Waalwijk C."/>
            <person name="Van Der Lee T."/>
        </authorList>
    </citation>
    <scope>NUCLEOTIDE SEQUENCE [LARGE SCALE GENOMIC DNA]</scope>
    <source>
        <strain evidence="2 3">2516</strain>
    </source>
</reference>
<sequence>MSTEIPIQHQLHRCIKTLEETIDALPLEDKLVNDIQHVINGISTRLEDALKSRAENTSLVNNGLVTPTSLLPSRRRFTDPYIDVASVPFNITPRSAAGDMAHKLDIIPSNRAPMEHGTSERPKTPPRQILDDGFVQHNMIPGAPRKARSKRARLTDSEDEMDAPPIRRPRWS</sequence>